<reference evidence="3" key="1">
    <citation type="journal article" date="2008" name="Nature">
        <title>The amphioxus genome and the evolution of the chordate karyotype.</title>
        <authorList>
            <consortium name="US DOE Joint Genome Institute (JGI-PGF)"/>
            <person name="Putnam N.H."/>
            <person name="Butts T."/>
            <person name="Ferrier D.E.K."/>
            <person name="Furlong R.F."/>
            <person name="Hellsten U."/>
            <person name="Kawashima T."/>
            <person name="Robinson-Rechavi M."/>
            <person name="Shoguchi E."/>
            <person name="Terry A."/>
            <person name="Yu J.-K."/>
            <person name="Benito-Gutierrez E.L."/>
            <person name="Dubchak I."/>
            <person name="Garcia-Fernandez J."/>
            <person name="Gibson-Brown J.J."/>
            <person name="Grigoriev I.V."/>
            <person name="Horton A.C."/>
            <person name="de Jong P.J."/>
            <person name="Jurka J."/>
            <person name="Kapitonov V.V."/>
            <person name="Kohara Y."/>
            <person name="Kuroki Y."/>
            <person name="Lindquist E."/>
            <person name="Lucas S."/>
            <person name="Osoegawa K."/>
            <person name="Pennacchio L.A."/>
            <person name="Salamov A.A."/>
            <person name="Satou Y."/>
            <person name="Sauka-Spengler T."/>
            <person name="Schmutz J."/>
            <person name="Shin-I T."/>
            <person name="Toyoda A."/>
            <person name="Bronner-Fraser M."/>
            <person name="Fujiyama A."/>
            <person name="Holland L.Z."/>
            <person name="Holland P.W.H."/>
            <person name="Satoh N."/>
            <person name="Rokhsar D.S."/>
        </authorList>
    </citation>
    <scope>NUCLEOTIDE SEQUENCE [LARGE SCALE GENOMIC DNA]</scope>
    <source>
        <strain evidence="3">S238N-H82</strain>
        <tissue evidence="3">Testes</tissue>
    </source>
</reference>
<sequence>MAAPALLGVLDEPVRDERDISSLFTNRVGGKPGCAPLPTFPAMPMCTLCGGRLTLVVQVYCPLDGSPYHRTLYVFACCRKQCWNKSESWFAVRLQVPCEDPSSQHGETEAEVVSMATTDWCDDADDWGDEEEEDAVTITTYTTMIEKPRQKDNNVTYESVCTEQFQNLDISDPPELTGFNDENSIMNEDKPEEGIANIEKVENVVAEDLPVEDIATSSISKLLSLSADTEEPSQGEIVFEAYYISVFEEPTNLMVDCDDHVKRLMTDYQQKEGVNLSAMEDSVTSAGKKGGGESYEKSTARHGDKIFQKFAKRVSLCPEQILRYNRNGKPLYIQDPEETLMMPPPCSNCGGQRDFELQLMPTMISILSTQGANSSVPRKPTRRLNGPAVRSHTTTQMIENTGSGNAHQGDRLLTHPTFKVRGKAAQRMTGNTRTKKIVIFDGSI</sequence>
<evidence type="ECO:0000259" key="2">
    <source>
        <dbReference type="Pfam" id="PF04194"/>
    </source>
</evidence>
<protein>
    <recommendedName>
        <fullName evidence="2">Programmed cell death protein 2 C-terminal domain-containing protein</fullName>
    </recommendedName>
</protein>
<proteinExistence type="predicted"/>
<feature type="compositionally biased region" description="Basic and acidic residues" evidence="1">
    <location>
        <begin position="290"/>
        <end position="299"/>
    </location>
</feature>
<dbReference type="PANTHER" id="PTHR46421:SF1">
    <property type="entry name" value="PROGRAMMED CELL DEATH PROTEIN 2-LIKE"/>
    <property type="match status" value="1"/>
</dbReference>
<dbReference type="PANTHER" id="PTHR46421">
    <property type="entry name" value="PROGRAMMED CELL DEATH PROTEIN 2-LIKE"/>
    <property type="match status" value="1"/>
</dbReference>
<evidence type="ECO:0000256" key="1">
    <source>
        <dbReference type="SAM" id="MobiDB-lite"/>
    </source>
</evidence>
<feature type="region of interest" description="Disordered" evidence="1">
    <location>
        <begin position="369"/>
        <end position="391"/>
    </location>
</feature>
<dbReference type="eggNOG" id="KOG2061">
    <property type="taxonomic scope" value="Eukaryota"/>
</dbReference>
<feature type="domain" description="Programmed cell death protein 2 C-terminal" evidence="2">
    <location>
        <begin position="304"/>
        <end position="371"/>
    </location>
</feature>
<dbReference type="FunCoup" id="C3ZMS3">
    <property type="interactions" value="533"/>
</dbReference>
<gene>
    <name evidence="3" type="ORF">BRAFLDRAFT_90904</name>
</gene>
<dbReference type="InParanoid" id="C3ZMS3"/>
<dbReference type="STRING" id="7739.C3ZMS3"/>
<feature type="region of interest" description="Disordered" evidence="1">
    <location>
        <begin position="279"/>
        <end position="299"/>
    </location>
</feature>
<dbReference type="Pfam" id="PF04194">
    <property type="entry name" value="PDCD2_C"/>
    <property type="match status" value="1"/>
</dbReference>
<dbReference type="InterPro" id="IPR052815">
    <property type="entry name" value="PDCD2-like_regulator"/>
</dbReference>
<evidence type="ECO:0000313" key="3">
    <source>
        <dbReference type="EMBL" id="EEN46180.1"/>
    </source>
</evidence>
<name>C3ZMS3_BRAFL</name>
<accession>C3ZMS3</accession>
<dbReference type="GO" id="GO:0005737">
    <property type="term" value="C:cytoplasm"/>
    <property type="evidence" value="ECO:0007669"/>
    <property type="project" value="InterPro"/>
</dbReference>
<dbReference type="EMBL" id="GG666647">
    <property type="protein sequence ID" value="EEN46180.1"/>
    <property type="molecule type" value="Genomic_DNA"/>
</dbReference>
<organism>
    <name type="scientific">Branchiostoma floridae</name>
    <name type="common">Florida lancelet</name>
    <name type="synonym">Amphioxus</name>
    <dbReference type="NCBI Taxonomy" id="7739"/>
    <lineage>
        <taxon>Eukaryota</taxon>
        <taxon>Metazoa</taxon>
        <taxon>Chordata</taxon>
        <taxon>Cephalochordata</taxon>
        <taxon>Leptocardii</taxon>
        <taxon>Amphioxiformes</taxon>
        <taxon>Branchiostomatidae</taxon>
        <taxon>Branchiostoma</taxon>
    </lineage>
</organism>
<dbReference type="AlphaFoldDB" id="C3ZMS3"/>
<dbReference type="InterPro" id="IPR007320">
    <property type="entry name" value="PDCD2_C"/>
</dbReference>